<evidence type="ECO:0000313" key="1">
    <source>
        <dbReference type="EMBL" id="KKO73638.1"/>
    </source>
</evidence>
<evidence type="ECO:0000313" key="2">
    <source>
        <dbReference type="Proteomes" id="UP000034350"/>
    </source>
</evidence>
<gene>
    <name evidence="1" type="ORF">AAJ76_3550001094</name>
</gene>
<comment type="caution">
    <text evidence="1">The sequence shown here is derived from an EMBL/GenBank/DDBJ whole genome shotgun (WGS) entry which is preliminary data.</text>
</comment>
<dbReference type="RefSeq" id="XP_024329380.1">
    <property type="nucleotide sequence ID" value="XM_024475299.1"/>
</dbReference>
<dbReference type="Proteomes" id="UP000034350">
    <property type="component" value="Unassembled WGS sequence"/>
</dbReference>
<dbReference type="EMBL" id="JPQZ01000355">
    <property type="protein sequence ID" value="KKO73638.1"/>
    <property type="molecule type" value="Genomic_DNA"/>
</dbReference>
<organism evidence="1 2">
    <name type="scientific">Vairimorpha ceranae</name>
    <dbReference type="NCBI Taxonomy" id="40302"/>
    <lineage>
        <taxon>Eukaryota</taxon>
        <taxon>Fungi</taxon>
        <taxon>Fungi incertae sedis</taxon>
        <taxon>Microsporidia</taxon>
        <taxon>Nosematidae</taxon>
        <taxon>Vairimorpha</taxon>
    </lineage>
</organism>
<proteinExistence type="predicted"/>
<reference evidence="1 2" key="1">
    <citation type="journal article" date="2015" name="Environ. Microbiol.">
        <title>Genome analyses suggest the presence of polyploidy and recent human-driven expansions in eight global populations of the honeybee pathogen Nosema ceranae.</title>
        <authorList>
            <person name="Pelin A."/>
            <person name="Selman M."/>
            <person name="Aris-Brosou S."/>
            <person name="Farinelli L."/>
            <person name="Corradi N."/>
        </authorList>
    </citation>
    <scope>NUCLEOTIDE SEQUENCE [LARGE SCALE GENOMIC DNA]</scope>
    <source>
        <strain evidence="1 2">PA08 1199</strain>
    </source>
</reference>
<accession>A0A0F9WKG7</accession>
<sequence>MKDCYLFKKTFSKIKKEGLKNKKIIRFKLLYILMTSLHYPVY</sequence>
<dbReference type="VEuPathDB" id="MicrosporidiaDB:AAJ76_3550001094"/>
<protein>
    <submittedName>
        <fullName evidence="1">Uncharacterized protein</fullName>
    </submittedName>
</protein>
<keyword evidence="2" id="KW-1185">Reference proteome</keyword>
<name>A0A0F9WKG7_9MICR</name>
<dbReference type="AlphaFoldDB" id="A0A0F9WKG7"/>
<dbReference type="GeneID" id="36320234"/>